<reference evidence="2" key="1">
    <citation type="journal article" date="2020" name="G3 (Bethesda)">
        <title>High-Quality Assemblies for Three Invasive Social Wasps from the &lt;i&gt;Vespula&lt;/i&gt; Genus.</title>
        <authorList>
            <person name="Harrop T.W.R."/>
            <person name="Guhlin J."/>
            <person name="McLaughlin G.M."/>
            <person name="Permina E."/>
            <person name="Stockwell P."/>
            <person name="Gilligan J."/>
            <person name="Le Lec M.F."/>
            <person name="Gruber M.A.M."/>
            <person name="Quinn O."/>
            <person name="Lovegrove M."/>
            <person name="Duncan E.J."/>
            <person name="Remnant E.J."/>
            <person name="Van Eeckhoven J."/>
            <person name="Graham B."/>
            <person name="Knapp R.A."/>
            <person name="Langford K.W."/>
            <person name="Kronenberg Z."/>
            <person name="Press M.O."/>
            <person name="Eacker S.M."/>
            <person name="Wilson-Rankin E.E."/>
            <person name="Purcell J."/>
            <person name="Lester P.J."/>
            <person name="Dearden P.K."/>
        </authorList>
    </citation>
    <scope>NUCLEOTIDE SEQUENCE</scope>
    <source>
        <strain evidence="2">Marl-1</strain>
    </source>
</reference>
<keyword evidence="1" id="KW-1133">Transmembrane helix</keyword>
<accession>A0A834N755</accession>
<evidence type="ECO:0000256" key="1">
    <source>
        <dbReference type="SAM" id="Phobius"/>
    </source>
</evidence>
<dbReference type="Proteomes" id="UP000614350">
    <property type="component" value="Unassembled WGS sequence"/>
</dbReference>
<dbReference type="EMBL" id="JACSEA010000006">
    <property type="protein sequence ID" value="KAF7398717.1"/>
    <property type="molecule type" value="Genomic_DNA"/>
</dbReference>
<sequence length="70" mass="7505">MLPANVMSFMKKMVTTQSESGTTGAVTPEESGTTFSKLRQLGSGLMMVTGNGVWCIIMAFELITSSDIPR</sequence>
<protein>
    <submittedName>
        <fullName evidence="2">Uncharacterized protein</fullName>
    </submittedName>
</protein>
<keyword evidence="3" id="KW-1185">Reference proteome</keyword>
<evidence type="ECO:0000313" key="3">
    <source>
        <dbReference type="Proteomes" id="UP000614350"/>
    </source>
</evidence>
<proteinExistence type="predicted"/>
<gene>
    <name evidence="2" type="ORF">HZH66_006614</name>
</gene>
<dbReference type="AlphaFoldDB" id="A0A834N755"/>
<comment type="caution">
    <text evidence="2">The sequence shown here is derived from an EMBL/GenBank/DDBJ whole genome shotgun (WGS) entry which is preliminary data.</text>
</comment>
<feature type="transmembrane region" description="Helical" evidence="1">
    <location>
        <begin position="41"/>
        <end position="63"/>
    </location>
</feature>
<keyword evidence="1" id="KW-0472">Membrane</keyword>
<evidence type="ECO:0000313" key="2">
    <source>
        <dbReference type="EMBL" id="KAF7398717.1"/>
    </source>
</evidence>
<organism evidence="2 3">
    <name type="scientific">Vespula vulgaris</name>
    <name type="common">Yellow jacket</name>
    <name type="synonym">Wasp</name>
    <dbReference type="NCBI Taxonomy" id="7454"/>
    <lineage>
        <taxon>Eukaryota</taxon>
        <taxon>Metazoa</taxon>
        <taxon>Ecdysozoa</taxon>
        <taxon>Arthropoda</taxon>
        <taxon>Hexapoda</taxon>
        <taxon>Insecta</taxon>
        <taxon>Pterygota</taxon>
        <taxon>Neoptera</taxon>
        <taxon>Endopterygota</taxon>
        <taxon>Hymenoptera</taxon>
        <taxon>Apocrita</taxon>
        <taxon>Aculeata</taxon>
        <taxon>Vespoidea</taxon>
        <taxon>Vespidae</taxon>
        <taxon>Vespinae</taxon>
        <taxon>Vespula</taxon>
    </lineage>
</organism>
<name>A0A834N755_VESVU</name>
<keyword evidence="1" id="KW-0812">Transmembrane</keyword>